<keyword evidence="11" id="KW-1133">Transmembrane helix</keyword>
<keyword evidence="5" id="KW-0677">Repeat</keyword>
<evidence type="ECO:0000256" key="9">
    <source>
        <dbReference type="PROSITE-ProRule" id="PRU00282"/>
    </source>
</evidence>
<evidence type="ECO:0000256" key="4">
    <source>
        <dbReference type="ARBA" id="ARBA00022692"/>
    </source>
</evidence>
<evidence type="ECO:0000256" key="2">
    <source>
        <dbReference type="ARBA" id="ARBA00006375"/>
    </source>
</evidence>
<keyword evidence="13" id="KW-1185">Reference proteome</keyword>
<dbReference type="InterPro" id="IPR018108">
    <property type="entry name" value="MCP_transmembrane"/>
</dbReference>
<evidence type="ECO:0000256" key="8">
    <source>
        <dbReference type="ARBA" id="ARBA00023136"/>
    </source>
</evidence>
<dbReference type="SUPFAM" id="SSF103506">
    <property type="entry name" value="Mitochondrial carrier"/>
    <property type="match status" value="1"/>
</dbReference>
<evidence type="ECO:0000256" key="1">
    <source>
        <dbReference type="ARBA" id="ARBA00004448"/>
    </source>
</evidence>
<dbReference type="PRINTS" id="PR00928">
    <property type="entry name" value="GRAVESDC"/>
</dbReference>
<organism evidence="12 13">
    <name type="scientific">Acropora cervicornis</name>
    <name type="common">Staghorn coral</name>
    <dbReference type="NCBI Taxonomy" id="6130"/>
    <lineage>
        <taxon>Eukaryota</taxon>
        <taxon>Metazoa</taxon>
        <taxon>Cnidaria</taxon>
        <taxon>Anthozoa</taxon>
        <taxon>Hexacorallia</taxon>
        <taxon>Scleractinia</taxon>
        <taxon>Astrocoeniina</taxon>
        <taxon>Acroporidae</taxon>
        <taxon>Acropora</taxon>
    </lineage>
</organism>
<accession>A0AAD9QPS5</accession>
<evidence type="ECO:0000313" key="13">
    <source>
        <dbReference type="Proteomes" id="UP001249851"/>
    </source>
</evidence>
<dbReference type="PANTHER" id="PTHR24089">
    <property type="entry name" value="SOLUTE CARRIER FAMILY 25"/>
    <property type="match status" value="1"/>
</dbReference>
<dbReference type="Proteomes" id="UP001249851">
    <property type="component" value="Unassembled WGS sequence"/>
</dbReference>
<dbReference type="EMBL" id="JARQWQ010000020">
    <property type="protein sequence ID" value="KAK2565182.1"/>
    <property type="molecule type" value="Genomic_DNA"/>
</dbReference>
<keyword evidence="7" id="KW-0496">Mitochondrion</keyword>
<evidence type="ECO:0000313" key="12">
    <source>
        <dbReference type="EMBL" id="KAK2565182.1"/>
    </source>
</evidence>
<dbReference type="Gene3D" id="1.50.40.10">
    <property type="entry name" value="Mitochondrial carrier domain"/>
    <property type="match status" value="1"/>
</dbReference>
<proteinExistence type="inferred from homology"/>
<dbReference type="InterPro" id="IPR002067">
    <property type="entry name" value="MCP"/>
</dbReference>
<reference evidence="12" key="2">
    <citation type="journal article" date="2023" name="Science">
        <title>Genomic signatures of disease resistance in endangered staghorn corals.</title>
        <authorList>
            <person name="Vollmer S.V."/>
            <person name="Selwyn J.D."/>
            <person name="Despard B.A."/>
            <person name="Roesel C.L."/>
        </authorList>
    </citation>
    <scope>NUCLEOTIDE SEQUENCE</scope>
    <source>
        <strain evidence="12">K2</strain>
    </source>
</reference>
<comment type="similarity">
    <text evidence="2 10">Belongs to the mitochondrial carrier (TC 2.A.29) family.</text>
</comment>
<dbReference type="InterPro" id="IPR002167">
    <property type="entry name" value="GDC-like"/>
</dbReference>
<sequence length="346" mass="38966">MVKAQKKESLLHGDVEQHGQITQGEWYLRSHRRRVYDDLGNEDENIRKEFKEVISSLSAGAVAGAVAKTTIAPLDRTKIIFQTSNEPFSVKGAVGVLQKTYLENGFLGLFRGNSATMARIIPYASLQFTAHEQFKILLRTDGNRKGPLPPVRRFLAGSLAGITAASFTYPLDMIRARLAITQKNKYTGLANIVVKIYKEEGFPAYYRGLIPTLIGIIPYAGISFFTYESLKKLYFDVMHDAKKLNPLHRLFFGACAGLLGQSVTYPLEIIRRRMQTNGISGPAKPEYRRMWSTAKYVYKTEGVRKGIYKGLTMNWVKGPVAVGVSFTTFDLLHGFFQKRFIEIESE</sequence>
<dbReference type="PRINTS" id="PR00926">
    <property type="entry name" value="MITOCARRIER"/>
</dbReference>
<name>A0AAD9QPS5_ACRCE</name>
<evidence type="ECO:0000256" key="6">
    <source>
        <dbReference type="ARBA" id="ARBA00022792"/>
    </source>
</evidence>
<feature type="repeat" description="Solcar" evidence="9">
    <location>
        <begin position="244"/>
        <end position="335"/>
    </location>
</feature>
<feature type="repeat" description="Solcar" evidence="9">
    <location>
        <begin position="148"/>
        <end position="233"/>
    </location>
</feature>
<keyword evidence="3 10" id="KW-0813">Transport</keyword>
<dbReference type="AlphaFoldDB" id="A0AAD9QPS5"/>
<evidence type="ECO:0000256" key="3">
    <source>
        <dbReference type="ARBA" id="ARBA00022448"/>
    </source>
</evidence>
<dbReference type="Pfam" id="PF00153">
    <property type="entry name" value="Mito_carr"/>
    <property type="match status" value="3"/>
</dbReference>
<comment type="caution">
    <text evidence="12">The sequence shown here is derived from an EMBL/GenBank/DDBJ whole genome shotgun (WGS) entry which is preliminary data.</text>
</comment>
<protein>
    <submittedName>
        <fullName evidence="12">Mitochondrial coenzyme A transporter SLC25A42</fullName>
    </submittedName>
</protein>
<evidence type="ECO:0000256" key="10">
    <source>
        <dbReference type="RuleBase" id="RU000488"/>
    </source>
</evidence>
<dbReference type="PROSITE" id="PS50920">
    <property type="entry name" value="SOLCAR"/>
    <property type="match status" value="3"/>
</dbReference>
<evidence type="ECO:0000256" key="5">
    <source>
        <dbReference type="ARBA" id="ARBA00022737"/>
    </source>
</evidence>
<keyword evidence="4 9" id="KW-0812">Transmembrane</keyword>
<evidence type="ECO:0000256" key="11">
    <source>
        <dbReference type="SAM" id="Phobius"/>
    </source>
</evidence>
<dbReference type="GO" id="GO:0005743">
    <property type="term" value="C:mitochondrial inner membrane"/>
    <property type="evidence" value="ECO:0007669"/>
    <property type="project" value="UniProtKB-SubCell"/>
</dbReference>
<keyword evidence="6" id="KW-0999">Mitochondrion inner membrane</keyword>
<evidence type="ECO:0000256" key="7">
    <source>
        <dbReference type="ARBA" id="ARBA00023128"/>
    </source>
</evidence>
<keyword evidence="8 9" id="KW-0472">Membrane</keyword>
<feature type="transmembrane region" description="Helical" evidence="11">
    <location>
        <begin position="247"/>
        <end position="267"/>
    </location>
</feature>
<dbReference type="InterPro" id="IPR023395">
    <property type="entry name" value="MCP_dom_sf"/>
</dbReference>
<feature type="transmembrane region" description="Helical" evidence="11">
    <location>
        <begin position="204"/>
        <end position="227"/>
    </location>
</feature>
<gene>
    <name evidence="12" type="ORF">P5673_011111</name>
</gene>
<dbReference type="GO" id="GO:0055085">
    <property type="term" value="P:transmembrane transport"/>
    <property type="evidence" value="ECO:0007669"/>
    <property type="project" value="InterPro"/>
</dbReference>
<comment type="subcellular location">
    <subcellularLocation>
        <location evidence="1">Mitochondrion inner membrane</location>
        <topology evidence="1">Multi-pass membrane protein</topology>
    </subcellularLocation>
</comment>
<feature type="repeat" description="Solcar" evidence="9">
    <location>
        <begin position="51"/>
        <end position="137"/>
    </location>
</feature>
<reference evidence="12" key="1">
    <citation type="journal article" date="2023" name="G3 (Bethesda)">
        <title>Whole genome assembly and annotation of the endangered Caribbean coral Acropora cervicornis.</title>
        <authorList>
            <person name="Selwyn J.D."/>
            <person name="Vollmer S.V."/>
        </authorList>
    </citation>
    <scope>NUCLEOTIDE SEQUENCE</scope>
    <source>
        <strain evidence="12">K2</strain>
    </source>
</reference>